<protein>
    <submittedName>
        <fullName evidence="1">Uncharacterized protein</fullName>
    </submittedName>
</protein>
<sequence length="119" mass="13984">MQDFAQLRNRIADFVANQDHINGFYIQAWTVDEVETDEYIFRVELRFSGFRLLFTQPKSIYRTLADFPYYITTVLTGIEGMYLGKVAFLANETAYAIKEVYLDGLVDKVYIYPPVQDWK</sequence>
<comment type="caution">
    <text evidence="1">The sequence shown here is derived from an EMBL/GenBank/DDBJ whole genome shotgun (WGS) entry which is preliminary data.</text>
</comment>
<keyword evidence="2" id="KW-1185">Reference proteome</keyword>
<dbReference type="EMBL" id="WPIN01000001">
    <property type="protein sequence ID" value="MVM29053.1"/>
    <property type="molecule type" value="Genomic_DNA"/>
</dbReference>
<reference evidence="1 2" key="1">
    <citation type="submission" date="2019-12" db="EMBL/GenBank/DDBJ databases">
        <title>Spirosoma sp. HMF4905 genome sequencing and assembly.</title>
        <authorList>
            <person name="Kang H."/>
            <person name="Cha I."/>
            <person name="Kim H."/>
            <person name="Joh K."/>
        </authorList>
    </citation>
    <scope>NUCLEOTIDE SEQUENCE [LARGE SCALE GENOMIC DNA]</scope>
    <source>
        <strain evidence="1 2">HMF4905</strain>
    </source>
</reference>
<dbReference type="RefSeq" id="WP_157583133.1">
    <property type="nucleotide sequence ID" value="NZ_WPIN01000001.1"/>
</dbReference>
<dbReference type="Proteomes" id="UP000436006">
    <property type="component" value="Unassembled WGS sequence"/>
</dbReference>
<evidence type="ECO:0000313" key="1">
    <source>
        <dbReference type="EMBL" id="MVM29053.1"/>
    </source>
</evidence>
<organism evidence="1 2">
    <name type="scientific">Spirosoma arboris</name>
    <dbReference type="NCBI Taxonomy" id="2682092"/>
    <lineage>
        <taxon>Bacteria</taxon>
        <taxon>Pseudomonadati</taxon>
        <taxon>Bacteroidota</taxon>
        <taxon>Cytophagia</taxon>
        <taxon>Cytophagales</taxon>
        <taxon>Cytophagaceae</taxon>
        <taxon>Spirosoma</taxon>
    </lineage>
</organism>
<accession>A0A7K1S5E8</accession>
<proteinExistence type="predicted"/>
<name>A0A7K1S5E8_9BACT</name>
<dbReference type="AlphaFoldDB" id="A0A7K1S5E8"/>
<gene>
    <name evidence="1" type="ORF">GO755_03345</name>
</gene>
<evidence type="ECO:0000313" key="2">
    <source>
        <dbReference type="Proteomes" id="UP000436006"/>
    </source>
</evidence>